<dbReference type="PANTHER" id="PTHR47572:SF4">
    <property type="entry name" value="LACTONASE DRP35"/>
    <property type="match status" value="1"/>
</dbReference>
<dbReference type="InterPro" id="IPR051262">
    <property type="entry name" value="SMP-30/CGR1_Lactonase"/>
</dbReference>
<dbReference type="InterPro" id="IPR013658">
    <property type="entry name" value="SGL"/>
</dbReference>
<dbReference type="Proteomes" id="UP001500936">
    <property type="component" value="Unassembled WGS sequence"/>
</dbReference>
<sequence length="546" mass="60078">MMMTFSTLRDVLVLVSLVATFRPVLYAQESVELAVGKPDAVVNLATHEGTKLVNGTWRYSDVRLTEVDFRAPGADLKPSGPSIKTNDYLPKAGGLHFDDSQWEVLDPTTLDHRRSTGRLAFNWYRINVTIPARIGSFDPTGSTVVFEIVLDDYAEVWVNGTLPKTYGQSGGTVVKGYNARNRVVIGRNVQPGQQIQLAVFGVNGPLSDLPDNFIWIRSATLDFYKTPPKNPAWQNLGEVVRVDPALDRIIAPGTKVEKLAGGFQFLEGPAWNPEGFLNFSDPNANVIYGYSPDGNVFIYRTKSGYTGFDIGQYSQPGSNGLAFDKEGRLTICEHGNRRVTRIEKNGVLTVLADNHQGKRFNSPNDLTYRSDGALYFTDPPYGLPKFFDDPRKELSFSGVYCVINGQVKLVSTDLKGPNGLAFSPDEKYLYVDNWDITDIRTTKVIMRYEVKSDGSLVNGKVFFNMNQAPEEEALDGLKVDNQGNLFVSGPGGVWIISPAGKHLGTLKSPELPANFAFGDADGKTLYLAARTGLYRIRLSSGGKTAL</sequence>
<keyword evidence="1" id="KW-0378">Hydrolase</keyword>
<dbReference type="Pfam" id="PF08450">
    <property type="entry name" value="SGL"/>
    <property type="match status" value="1"/>
</dbReference>
<protein>
    <recommendedName>
        <fullName evidence="2">SMP-30/Gluconolactonase/LRE-like region domain-containing protein</fullName>
    </recommendedName>
</protein>
<evidence type="ECO:0000259" key="2">
    <source>
        <dbReference type="Pfam" id="PF08450"/>
    </source>
</evidence>
<evidence type="ECO:0000313" key="3">
    <source>
        <dbReference type="EMBL" id="GAA4415684.1"/>
    </source>
</evidence>
<dbReference type="Gene3D" id="2.120.10.30">
    <property type="entry name" value="TolB, C-terminal domain"/>
    <property type="match status" value="1"/>
</dbReference>
<name>A0ABP8KTV2_9BACT</name>
<dbReference type="InterPro" id="IPR011042">
    <property type="entry name" value="6-blade_b-propeller_TolB-like"/>
</dbReference>
<accession>A0ABP8KTV2</accession>
<gene>
    <name evidence="3" type="ORF">GCM10023187_46390</name>
</gene>
<dbReference type="SUPFAM" id="SSF63829">
    <property type="entry name" value="Calcium-dependent phosphotriesterase"/>
    <property type="match status" value="1"/>
</dbReference>
<evidence type="ECO:0000313" key="4">
    <source>
        <dbReference type="Proteomes" id="UP001500936"/>
    </source>
</evidence>
<evidence type="ECO:0000256" key="1">
    <source>
        <dbReference type="ARBA" id="ARBA00022801"/>
    </source>
</evidence>
<dbReference type="EMBL" id="BAABHB010000013">
    <property type="protein sequence ID" value="GAA4415684.1"/>
    <property type="molecule type" value="Genomic_DNA"/>
</dbReference>
<keyword evidence="4" id="KW-1185">Reference proteome</keyword>
<reference evidence="4" key="1">
    <citation type="journal article" date="2019" name="Int. J. Syst. Evol. Microbiol.">
        <title>The Global Catalogue of Microorganisms (GCM) 10K type strain sequencing project: providing services to taxonomists for standard genome sequencing and annotation.</title>
        <authorList>
            <consortium name="The Broad Institute Genomics Platform"/>
            <consortium name="The Broad Institute Genome Sequencing Center for Infectious Disease"/>
            <person name="Wu L."/>
            <person name="Ma J."/>
        </authorList>
    </citation>
    <scope>NUCLEOTIDE SEQUENCE [LARGE SCALE GENOMIC DNA]</scope>
    <source>
        <strain evidence="4">JCM 17925</strain>
    </source>
</reference>
<proteinExistence type="predicted"/>
<dbReference type="PANTHER" id="PTHR47572">
    <property type="entry name" value="LIPOPROTEIN-RELATED"/>
    <property type="match status" value="1"/>
</dbReference>
<comment type="caution">
    <text evidence="3">The sequence shown here is derived from an EMBL/GenBank/DDBJ whole genome shotgun (WGS) entry which is preliminary data.</text>
</comment>
<feature type="domain" description="SMP-30/Gluconolactonase/LRE-like region" evidence="2">
    <location>
        <begin position="267"/>
        <end position="528"/>
    </location>
</feature>
<organism evidence="3 4">
    <name type="scientific">Nibrella viscosa</name>
    <dbReference type="NCBI Taxonomy" id="1084524"/>
    <lineage>
        <taxon>Bacteria</taxon>
        <taxon>Pseudomonadati</taxon>
        <taxon>Bacteroidota</taxon>
        <taxon>Cytophagia</taxon>
        <taxon>Cytophagales</taxon>
        <taxon>Spirosomataceae</taxon>
        <taxon>Nibrella</taxon>
    </lineage>
</organism>